<name>A0A3N7K3D4_9BURK</name>
<keyword evidence="2" id="KW-1185">Reference proteome</keyword>
<dbReference type="InterPro" id="IPR027417">
    <property type="entry name" value="P-loop_NTPase"/>
</dbReference>
<reference evidence="1 2" key="1">
    <citation type="submission" date="2018-08" db="EMBL/GenBank/DDBJ databases">
        <authorList>
            <person name="Khan S.A."/>
            <person name="Jeon C.O."/>
            <person name="Chun B.H."/>
            <person name="Jeong S.E."/>
        </authorList>
    </citation>
    <scope>NUCLEOTIDE SEQUENCE [LARGE SCALE GENOMIC DNA]</scope>
    <source>
        <strain evidence="1 2">S-16</strain>
    </source>
</reference>
<organism evidence="1 2">
    <name type="scientific">Piscinibacter terrae</name>
    <dbReference type="NCBI Taxonomy" id="2496871"/>
    <lineage>
        <taxon>Bacteria</taxon>
        <taxon>Pseudomonadati</taxon>
        <taxon>Pseudomonadota</taxon>
        <taxon>Betaproteobacteria</taxon>
        <taxon>Burkholderiales</taxon>
        <taxon>Sphaerotilaceae</taxon>
        <taxon>Piscinibacter</taxon>
    </lineage>
</organism>
<dbReference type="AlphaFoldDB" id="A0A3N7K3D4"/>
<dbReference type="RefSeq" id="WP_124539765.1">
    <property type="nucleotide sequence ID" value="NZ_QUSW01000002.1"/>
</dbReference>
<proteinExistence type="predicted"/>
<dbReference type="OrthoDB" id="9811176at2"/>
<reference evidence="1 2" key="2">
    <citation type="submission" date="2018-12" db="EMBL/GenBank/DDBJ databases">
        <title>Rhizobacter gummiphilus sp. nov., a rubber-degrading bacterium isolated from the soil of a botanical garden in Japan.</title>
        <authorList>
            <person name="Shunsuke S.S."/>
        </authorList>
    </citation>
    <scope>NUCLEOTIDE SEQUENCE [LARGE SCALE GENOMIC DNA]</scope>
    <source>
        <strain evidence="1 2">S-16</strain>
    </source>
</reference>
<evidence type="ECO:0000313" key="1">
    <source>
        <dbReference type="EMBL" id="RQP25455.1"/>
    </source>
</evidence>
<dbReference type="InterPro" id="IPR047610">
    <property type="entry name" value="ImuA_translesion"/>
</dbReference>
<sequence>MPSLIASPAASAPLPRARSGLGAGVVEAGRPAPPPPETLHPDLWLGHQLGRQVDHAISSGFPALDAELPGGGWPRRVLSELLLPHSGVGEMRLLSRCLAQVQAAGRLVMLFDPPEELCAWALAQMGLDVSQLLIIDTRCTPVPGSDSLWALEQALKSGHVGAVLAWLPPRLRAERLRRLQLAAHAHDGPAFVIREMAAQQRPTPAPLRLALKPGGADVLHLRVLKRRGPPLESPIRLALPPVLPAAAQRRAAQAQVKSQQDWPASMLSQVLQTATFINLAS</sequence>
<dbReference type="NCBIfam" id="NF033429">
    <property type="entry name" value="ImuA_translesion"/>
    <property type="match status" value="1"/>
</dbReference>
<protein>
    <submittedName>
        <fullName evidence="1">Translesion DNA synthesis-associated protein ImuA</fullName>
    </submittedName>
</protein>
<accession>A0A3N7K3D4</accession>
<dbReference type="EMBL" id="QUSW01000002">
    <property type="protein sequence ID" value="RQP25455.1"/>
    <property type="molecule type" value="Genomic_DNA"/>
</dbReference>
<dbReference type="SUPFAM" id="SSF52540">
    <property type="entry name" value="P-loop containing nucleoside triphosphate hydrolases"/>
    <property type="match status" value="1"/>
</dbReference>
<comment type="caution">
    <text evidence="1">The sequence shown here is derived from an EMBL/GenBank/DDBJ whole genome shotgun (WGS) entry which is preliminary data.</text>
</comment>
<dbReference type="Gene3D" id="3.40.50.300">
    <property type="entry name" value="P-loop containing nucleotide triphosphate hydrolases"/>
    <property type="match status" value="1"/>
</dbReference>
<evidence type="ECO:0000313" key="2">
    <source>
        <dbReference type="Proteomes" id="UP000267464"/>
    </source>
</evidence>
<gene>
    <name evidence="1" type="primary">imuA</name>
    <name evidence="1" type="ORF">DZC73_08285</name>
</gene>
<dbReference type="Proteomes" id="UP000267464">
    <property type="component" value="Unassembled WGS sequence"/>
</dbReference>